<reference evidence="1 2" key="1">
    <citation type="submission" date="2022-12" db="EMBL/GenBank/DDBJ databases">
        <authorList>
            <person name="Muema E."/>
        </authorList>
    </citation>
    <scope>NUCLEOTIDE SEQUENCE [LARGE SCALE GENOMIC DNA]</scope>
    <source>
        <strain evidence="2">1330</strain>
    </source>
</reference>
<organism evidence="1 2">
    <name type="scientific">Mesorhizobium argentiipisi</name>
    <dbReference type="NCBI Taxonomy" id="3015175"/>
    <lineage>
        <taxon>Bacteria</taxon>
        <taxon>Pseudomonadati</taxon>
        <taxon>Pseudomonadota</taxon>
        <taxon>Alphaproteobacteria</taxon>
        <taxon>Hyphomicrobiales</taxon>
        <taxon>Phyllobacteriaceae</taxon>
        <taxon>Mesorhizobium</taxon>
    </lineage>
</organism>
<gene>
    <name evidence="1" type="ORF">O7A05_14510</name>
</gene>
<proteinExistence type="predicted"/>
<dbReference type="RefSeq" id="WP_337093761.1">
    <property type="nucleotide sequence ID" value="NZ_JAPYKO010000009.1"/>
</dbReference>
<sequence length="100" mass="10839">MATAVARFETNLRSSAIKPKPNYRKTAIDRLDRNLNRGKIEMSKIVRNAILALVAVAGLTGSAYAQQTTVNSCSNHDDYYGTCLGAANNGHQEGRGSNLR</sequence>
<keyword evidence="2" id="KW-1185">Reference proteome</keyword>
<accession>A0ABU8KCD6</accession>
<comment type="caution">
    <text evidence="1">The sequence shown here is derived from an EMBL/GenBank/DDBJ whole genome shotgun (WGS) entry which is preliminary data.</text>
</comment>
<name>A0ABU8KCD6_9HYPH</name>
<protein>
    <submittedName>
        <fullName evidence="1">Uncharacterized protein</fullName>
    </submittedName>
</protein>
<evidence type="ECO:0000313" key="2">
    <source>
        <dbReference type="Proteomes" id="UP001366503"/>
    </source>
</evidence>
<evidence type="ECO:0000313" key="1">
    <source>
        <dbReference type="EMBL" id="MEI9403370.1"/>
    </source>
</evidence>
<dbReference type="Proteomes" id="UP001366503">
    <property type="component" value="Unassembled WGS sequence"/>
</dbReference>
<dbReference type="EMBL" id="JAPYKO010000009">
    <property type="protein sequence ID" value="MEI9403370.1"/>
    <property type="molecule type" value="Genomic_DNA"/>
</dbReference>